<evidence type="ECO:0000313" key="5">
    <source>
        <dbReference type="EMBL" id="UOX34436.1"/>
    </source>
</evidence>
<evidence type="ECO:0000313" key="6">
    <source>
        <dbReference type="Proteomes" id="UP000830454"/>
    </source>
</evidence>
<dbReference type="SUPFAM" id="SSF110296">
    <property type="entry name" value="Oligoxyloglucan reducing end-specific cellobiohydrolase"/>
    <property type="match status" value="1"/>
</dbReference>
<keyword evidence="6" id="KW-1185">Reference proteome</keyword>
<feature type="chain" id="PRO_5045425269" evidence="3">
    <location>
        <begin position="21"/>
        <end position="364"/>
    </location>
</feature>
<reference evidence="5" key="1">
    <citation type="submission" date="2021-12" db="EMBL/GenBank/DDBJ databases">
        <authorList>
            <person name="Cha I.-T."/>
            <person name="Lee K.-E."/>
            <person name="Park S.-J."/>
        </authorList>
    </citation>
    <scope>NUCLEOTIDE SEQUENCE</scope>
    <source>
        <strain evidence="5">YSM-43</strain>
    </source>
</reference>
<evidence type="ECO:0000256" key="2">
    <source>
        <dbReference type="ARBA" id="ARBA00023276"/>
    </source>
</evidence>
<proteinExistence type="predicted"/>
<gene>
    <name evidence="5" type="ORF">LXD69_02735</name>
</gene>
<accession>A0ABY4HNJ2</accession>
<evidence type="ECO:0000256" key="3">
    <source>
        <dbReference type="SAM" id="SignalP"/>
    </source>
</evidence>
<protein>
    <submittedName>
        <fullName evidence="5">YCF48-related protein</fullName>
    </submittedName>
</protein>
<feature type="signal peptide" evidence="3">
    <location>
        <begin position="1"/>
        <end position="20"/>
    </location>
</feature>
<keyword evidence="3" id="KW-0732">Signal</keyword>
<evidence type="ECO:0000256" key="1">
    <source>
        <dbReference type="ARBA" id="ARBA00022531"/>
    </source>
</evidence>
<keyword evidence="2" id="KW-0604">Photosystem II</keyword>
<dbReference type="EMBL" id="CP090145">
    <property type="protein sequence ID" value="UOX34436.1"/>
    <property type="molecule type" value="Genomic_DNA"/>
</dbReference>
<keyword evidence="1" id="KW-0602">Photosynthesis</keyword>
<evidence type="ECO:0000259" key="4">
    <source>
        <dbReference type="Pfam" id="PF14870"/>
    </source>
</evidence>
<dbReference type="Proteomes" id="UP000830454">
    <property type="component" value="Chromosome"/>
</dbReference>
<dbReference type="Gene3D" id="2.130.10.10">
    <property type="entry name" value="YVTN repeat-like/Quinoprotein amine dehydrogenase"/>
    <property type="match status" value="2"/>
</dbReference>
<dbReference type="PANTHER" id="PTHR47199:SF2">
    <property type="entry name" value="PHOTOSYSTEM II STABILITY_ASSEMBLY FACTOR HCF136, CHLOROPLASTIC"/>
    <property type="match status" value="1"/>
</dbReference>
<dbReference type="RefSeq" id="WP_246917358.1">
    <property type="nucleotide sequence ID" value="NZ_CP090145.1"/>
</dbReference>
<dbReference type="PROSITE" id="PS51257">
    <property type="entry name" value="PROKAR_LIPOPROTEIN"/>
    <property type="match status" value="1"/>
</dbReference>
<dbReference type="InterPro" id="IPR015943">
    <property type="entry name" value="WD40/YVTN_repeat-like_dom_sf"/>
</dbReference>
<sequence>MNKKTILQLVLIPLLFGACSSDNSIETDNGDTDGGTSTSIVGATIATNTNKELNAVYFANETVGYIVGGDVTLNAANDTAIILKTTDGGVTWNSIYSDTGFYAISVYAASPTVAYVTTTANFILKTIDGGTTWERIEIATDDFFMSHINFSNTNTGYIVGSKNANGVLYKTIDAGNTWVDATESDTVLSGLLIDNQLTSIEFSSTNTILISGGLWNNGTILRSTDAGDTWNKNTISGNIKTTDVNIVGSLGFLVGNNGVINGSSELGELYKTIDNGETWNLVDTDFNNRISRLSYKGEAICIVGRNKANDLSNPEFLMLSKDNGNTWSRVEHDFVVAGWNDVTFISETKIIAVGYNGRSVLIEL</sequence>
<organism evidence="5 6">
    <name type="scientific">Flavobacterium sediminilitoris</name>
    <dbReference type="NCBI Taxonomy" id="2024526"/>
    <lineage>
        <taxon>Bacteria</taxon>
        <taxon>Pseudomonadati</taxon>
        <taxon>Bacteroidota</taxon>
        <taxon>Flavobacteriia</taxon>
        <taxon>Flavobacteriales</taxon>
        <taxon>Flavobacteriaceae</taxon>
        <taxon>Flavobacterium</taxon>
    </lineage>
</organism>
<dbReference type="PANTHER" id="PTHR47199">
    <property type="entry name" value="PHOTOSYSTEM II STABILITY/ASSEMBLY FACTOR HCF136, CHLOROPLASTIC"/>
    <property type="match status" value="1"/>
</dbReference>
<dbReference type="InterPro" id="IPR028203">
    <property type="entry name" value="PSII_CF48-like_dom"/>
</dbReference>
<name>A0ABY4HNJ2_9FLAO</name>
<reference evidence="5" key="2">
    <citation type="submission" date="2022-04" db="EMBL/GenBank/DDBJ databases">
        <title>Complete Genome Sequence of Flavobacterium sediminilitoris YSM-43, Isolated from a Tidal Sediment.</title>
        <authorList>
            <person name="Lee P.A."/>
        </authorList>
    </citation>
    <scope>NUCLEOTIDE SEQUENCE</scope>
    <source>
        <strain evidence="5">YSM-43</strain>
    </source>
</reference>
<feature type="domain" description="Photosynthesis system II assembly factor Ycf48/Hcf136-like" evidence="4">
    <location>
        <begin position="103"/>
        <end position="179"/>
    </location>
</feature>
<dbReference type="Pfam" id="PF14870">
    <property type="entry name" value="PSII_BNR"/>
    <property type="match status" value="1"/>
</dbReference>